<comment type="caution">
    <text evidence="1">The sequence shown here is derived from an EMBL/GenBank/DDBJ whole genome shotgun (WGS) entry which is preliminary data.</text>
</comment>
<reference evidence="1 2" key="2">
    <citation type="journal article" date="2022" name="Mol. Ecol. Resour.">
        <title>The genomes of chicory, endive, great burdock and yacon provide insights into Asteraceae paleo-polyploidization history and plant inulin production.</title>
        <authorList>
            <person name="Fan W."/>
            <person name="Wang S."/>
            <person name="Wang H."/>
            <person name="Wang A."/>
            <person name="Jiang F."/>
            <person name="Liu H."/>
            <person name="Zhao H."/>
            <person name="Xu D."/>
            <person name="Zhang Y."/>
        </authorList>
    </citation>
    <scope>NUCLEOTIDE SEQUENCE [LARGE SCALE GENOMIC DNA]</scope>
    <source>
        <strain evidence="2">cv. Yunnan</strain>
        <tissue evidence="1">Leaves</tissue>
    </source>
</reference>
<name>A0ACB9EN11_9ASTR</name>
<accession>A0ACB9EN11</accession>
<evidence type="ECO:0000313" key="2">
    <source>
        <dbReference type="Proteomes" id="UP001056120"/>
    </source>
</evidence>
<proteinExistence type="predicted"/>
<sequence length="446" mass="49194">MGPNLNPRGLIVGNYCHDVLIKDDAVLAETLGGAVSFISAVLDGLNIPADYVSKVGSDFSYNTDLNHPPIVSESSKTTVFHAYFVSDPSEIRREDRVLKRVQSCDPISPTDLPDEANFSFGMAVGIGGELSPETLEKMLDVCDVVLVDIQALIRDFDENDGTVKLVNLKESGFFHLLPRIGFLKASAEEAPYVDVDEARKSCYVVVTSGKDGCTVYWNGGELQISPFSTLQVDPTGAGDSFLGGLVAGLVQGLAVQDAALLGNFFGSLTVGQIGPPELDSRLMQRVKDEVRLRKMQSDEHDEKSRFTKPSGHEQFIASLSAAKLVTTRIVSPNVGDEVLDPNPGYTSNQMFRFMALHLLEVSNFYQFFLDGLFPSFSWLVLARMIGYFKLSISMASDRHRNPFSTTTSFTHFLHPLHVQSNSVILQVRVFWDLQSDIHRDLIFTKP</sequence>
<dbReference type="EMBL" id="CM042034">
    <property type="protein sequence ID" value="KAI3760404.1"/>
    <property type="molecule type" value="Genomic_DNA"/>
</dbReference>
<reference evidence="2" key="1">
    <citation type="journal article" date="2022" name="Mol. Ecol. Resour.">
        <title>The genomes of chicory, endive, great burdock and yacon provide insights into Asteraceae palaeo-polyploidization history and plant inulin production.</title>
        <authorList>
            <person name="Fan W."/>
            <person name="Wang S."/>
            <person name="Wang H."/>
            <person name="Wang A."/>
            <person name="Jiang F."/>
            <person name="Liu H."/>
            <person name="Zhao H."/>
            <person name="Xu D."/>
            <person name="Zhang Y."/>
        </authorList>
    </citation>
    <scope>NUCLEOTIDE SEQUENCE [LARGE SCALE GENOMIC DNA]</scope>
    <source>
        <strain evidence="2">cv. Yunnan</strain>
    </source>
</reference>
<dbReference type="Proteomes" id="UP001056120">
    <property type="component" value="Linkage Group LG17"/>
</dbReference>
<evidence type="ECO:0000313" key="1">
    <source>
        <dbReference type="EMBL" id="KAI3760404.1"/>
    </source>
</evidence>
<gene>
    <name evidence="1" type="ORF">L1987_50799</name>
</gene>
<organism evidence="1 2">
    <name type="scientific">Smallanthus sonchifolius</name>
    <dbReference type="NCBI Taxonomy" id="185202"/>
    <lineage>
        <taxon>Eukaryota</taxon>
        <taxon>Viridiplantae</taxon>
        <taxon>Streptophyta</taxon>
        <taxon>Embryophyta</taxon>
        <taxon>Tracheophyta</taxon>
        <taxon>Spermatophyta</taxon>
        <taxon>Magnoliopsida</taxon>
        <taxon>eudicotyledons</taxon>
        <taxon>Gunneridae</taxon>
        <taxon>Pentapetalae</taxon>
        <taxon>asterids</taxon>
        <taxon>campanulids</taxon>
        <taxon>Asterales</taxon>
        <taxon>Asteraceae</taxon>
        <taxon>Asteroideae</taxon>
        <taxon>Heliantheae alliance</taxon>
        <taxon>Millerieae</taxon>
        <taxon>Smallanthus</taxon>
    </lineage>
</organism>
<keyword evidence="2" id="KW-1185">Reference proteome</keyword>
<protein>
    <submittedName>
        <fullName evidence="1">Uncharacterized protein</fullName>
    </submittedName>
</protein>